<accession>A0A420W2Y0</accession>
<dbReference type="EMBL" id="RBWS01000004">
    <property type="protein sequence ID" value="RKO72913.1"/>
    <property type="molecule type" value="Genomic_DNA"/>
</dbReference>
<name>A0A420W2Y0_9SPHI</name>
<reference evidence="1 2" key="1">
    <citation type="submission" date="2018-10" db="EMBL/GenBank/DDBJ databases">
        <title>Sphingobacterium sp. M05W1-28.</title>
        <authorList>
            <person name="Cai H."/>
        </authorList>
    </citation>
    <scope>NUCLEOTIDE SEQUENCE [LARGE SCALE GENOMIC DNA]</scope>
    <source>
        <strain evidence="1 2">M05W1-28</strain>
    </source>
</reference>
<organism evidence="1 2">
    <name type="scientific">Sphingobacterium puteale</name>
    <dbReference type="NCBI Taxonomy" id="2420510"/>
    <lineage>
        <taxon>Bacteria</taxon>
        <taxon>Pseudomonadati</taxon>
        <taxon>Bacteroidota</taxon>
        <taxon>Sphingobacteriia</taxon>
        <taxon>Sphingobacteriales</taxon>
        <taxon>Sphingobacteriaceae</taxon>
        <taxon>Sphingobacterium</taxon>
    </lineage>
</organism>
<comment type="caution">
    <text evidence="1">The sequence shown here is derived from an EMBL/GenBank/DDBJ whole genome shotgun (WGS) entry which is preliminary data.</text>
</comment>
<evidence type="ECO:0000313" key="1">
    <source>
        <dbReference type="EMBL" id="RKO72913.1"/>
    </source>
</evidence>
<evidence type="ECO:0000313" key="2">
    <source>
        <dbReference type="Proteomes" id="UP000282423"/>
    </source>
</evidence>
<proteinExistence type="predicted"/>
<sequence>MFLFLSCRTSINNFYQGKVLDEHGKPLFHPKDKTIAVNTYGEFGDGMSAIQDLKISNSKWNVENSVLNLKFDYSDYLGQHHLESTYSIERTDQQLILKKVK</sequence>
<dbReference type="AlphaFoldDB" id="A0A420W2Y0"/>
<gene>
    <name evidence="1" type="ORF">D7322_05655</name>
</gene>
<protein>
    <submittedName>
        <fullName evidence="1">Uncharacterized protein</fullName>
    </submittedName>
</protein>
<dbReference type="Proteomes" id="UP000282423">
    <property type="component" value="Unassembled WGS sequence"/>
</dbReference>
<keyword evidence="2" id="KW-1185">Reference proteome</keyword>